<accession>A0ABX8RXX3</accession>
<name>A0ABX8RXX3_NOCIO</name>
<keyword evidence="1" id="KW-1133">Transmembrane helix</keyword>
<feature type="transmembrane region" description="Helical" evidence="1">
    <location>
        <begin position="127"/>
        <end position="147"/>
    </location>
</feature>
<feature type="transmembrane region" description="Helical" evidence="1">
    <location>
        <begin position="102"/>
        <end position="121"/>
    </location>
</feature>
<evidence type="ECO:0000256" key="1">
    <source>
        <dbReference type="SAM" id="Phobius"/>
    </source>
</evidence>
<feature type="transmembrane region" description="Helical" evidence="1">
    <location>
        <begin position="70"/>
        <end position="90"/>
    </location>
</feature>
<keyword evidence="1" id="KW-0812">Transmembrane</keyword>
<proteinExistence type="predicted"/>
<protein>
    <submittedName>
        <fullName evidence="2">Uncharacterized protein</fullName>
    </submittedName>
</protein>
<keyword evidence="3" id="KW-1185">Reference proteome</keyword>
<dbReference type="EMBL" id="CP078145">
    <property type="protein sequence ID" value="QXN94493.1"/>
    <property type="molecule type" value="Genomic_DNA"/>
</dbReference>
<dbReference type="RefSeq" id="WP_218477060.1">
    <property type="nucleotide sequence ID" value="NZ_BAABJN010000015.1"/>
</dbReference>
<organism evidence="2 3">
    <name type="scientific">Nocardia iowensis</name>
    <dbReference type="NCBI Taxonomy" id="204891"/>
    <lineage>
        <taxon>Bacteria</taxon>
        <taxon>Bacillati</taxon>
        <taxon>Actinomycetota</taxon>
        <taxon>Actinomycetes</taxon>
        <taxon>Mycobacteriales</taxon>
        <taxon>Nocardiaceae</taxon>
        <taxon>Nocardia</taxon>
    </lineage>
</organism>
<gene>
    <name evidence="2" type="ORF">KV110_16435</name>
</gene>
<reference evidence="2 3" key="1">
    <citation type="submission" date="2021-07" db="EMBL/GenBank/DDBJ databases">
        <title>Whole Genome Sequence of Nocardia Iowensis.</title>
        <authorList>
            <person name="Lamm A."/>
            <person name="Collins-Fairclough A.M."/>
            <person name="Bunk B."/>
            <person name="Sproer C."/>
        </authorList>
    </citation>
    <scope>NUCLEOTIDE SEQUENCE [LARGE SCALE GENOMIC DNA]</scope>
    <source>
        <strain evidence="2 3">NRRL 5646</strain>
    </source>
</reference>
<evidence type="ECO:0000313" key="2">
    <source>
        <dbReference type="EMBL" id="QXN94493.1"/>
    </source>
</evidence>
<evidence type="ECO:0000313" key="3">
    <source>
        <dbReference type="Proteomes" id="UP000694257"/>
    </source>
</evidence>
<dbReference type="Proteomes" id="UP000694257">
    <property type="component" value="Chromosome"/>
</dbReference>
<keyword evidence="1" id="KW-0472">Membrane</keyword>
<sequence>MMVSLGRWWRCVTCWRVLTLVLVALPQVLTADFPELPDSDAGAIHSDAEAIHFKAIGVAYLPTRPLLEQWLVYVAESGLVVLLPAVVFALPRRHYRLGTRWAAGILAVLGAVDGYLGMKALEHNDTAGWDLLLLSPFYLLAAGALVLSERQHRPETSEPATS</sequence>